<dbReference type="Proteomes" id="UP000033710">
    <property type="component" value="Unassembled WGS sequence"/>
</dbReference>
<name>A0A0F2M7Y8_SPOSC</name>
<sequence length="142" mass="15418">MAFVQKEFFTRPAHPPIGAAPVSLADAIAASTTGDGRPDQWYNIGPGIWELQLNGDPASDNKAVLQWYEPNTRSVDPVAVITHTYIEEVCFIQGGLTDVTLGQGWGPGSYAYRLPGMKHGPYQASSEGCLQFVKLVPVENQK</sequence>
<gene>
    <name evidence="1" type="ORF">SPSK_09996</name>
</gene>
<proteinExistence type="predicted"/>
<organism evidence="1 2">
    <name type="scientific">Sporothrix schenckii 1099-18</name>
    <dbReference type="NCBI Taxonomy" id="1397361"/>
    <lineage>
        <taxon>Eukaryota</taxon>
        <taxon>Fungi</taxon>
        <taxon>Dikarya</taxon>
        <taxon>Ascomycota</taxon>
        <taxon>Pezizomycotina</taxon>
        <taxon>Sordariomycetes</taxon>
        <taxon>Sordariomycetidae</taxon>
        <taxon>Ophiostomatales</taxon>
        <taxon>Ophiostomataceae</taxon>
        <taxon>Sporothrix</taxon>
    </lineage>
</organism>
<dbReference type="RefSeq" id="XP_016586967.1">
    <property type="nucleotide sequence ID" value="XM_016736560.1"/>
</dbReference>
<dbReference type="SUPFAM" id="SSF51182">
    <property type="entry name" value="RmlC-like cupins"/>
    <property type="match status" value="1"/>
</dbReference>
<dbReference type="Gene3D" id="2.60.120.10">
    <property type="entry name" value="Jelly Rolls"/>
    <property type="match status" value="1"/>
</dbReference>
<evidence type="ECO:0008006" key="3">
    <source>
        <dbReference type="Google" id="ProtNLM"/>
    </source>
</evidence>
<dbReference type="KEGG" id="ssck:SPSK_09996"/>
<accession>A0A0F2M7Y8</accession>
<dbReference type="InterPro" id="IPR011051">
    <property type="entry name" value="RmlC_Cupin_sf"/>
</dbReference>
<dbReference type="AlphaFoldDB" id="A0A0F2M7Y8"/>
<dbReference type="VEuPathDB" id="FungiDB:SPSK_09996"/>
<reference evidence="1 2" key="2">
    <citation type="journal article" date="2015" name="Eukaryot. Cell">
        <title>Asexual propagation of a virulent clone complex in a human and feline outbreak of sporotrichosis.</title>
        <authorList>
            <person name="Teixeira Mde M."/>
            <person name="Rodrigues A.M."/>
            <person name="Tsui C.K."/>
            <person name="de Almeida L.G."/>
            <person name="Van Diepeningen A.D."/>
            <person name="van den Ende B.G."/>
            <person name="Fernandes G.F."/>
            <person name="Kano R."/>
            <person name="Hamelin R.C."/>
            <person name="Lopes-Bezerra L.M."/>
            <person name="Vasconcelos A.T."/>
            <person name="de Hoog S."/>
            <person name="de Camargo Z.P."/>
            <person name="Felipe M.S."/>
        </authorList>
    </citation>
    <scope>NUCLEOTIDE SEQUENCE [LARGE SCALE GENOMIC DNA]</scope>
    <source>
        <strain evidence="1 2">1099-18</strain>
    </source>
</reference>
<reference evidence="1 2" key="1">
    <citation type="journal article" date="2014" name="BMC Genomics">
        <title>Comparative genomics of the major fungal agents of human and animal Sporotrichosis: Sporothrix schenckii and Sporothrix brasiliensis.</title>
        <authorList>
            <person name="Teixeira M.M."/>
            <person name="de Almeida L.G."/>
            <person name="Kubitschek-Barreira P."/>
            <person name="Alves F.L."/>
            <person name="Kioshima E.S."/>
            <person name="Abadio A.K."/>
            <person name="Fernandes L."/>
            <person name="Derengowski L.S."/>
            <person name="Ferreira K.S."/>
            <person name="Souza R.C."/>
            <person name="Ruiz J.C."/>
            <person name="de Andrade N.C."/>
            <person name="Paes H.C."/>
            <person name="Nicola A.M."/>
            <person name="Albuquerque P."/>
            <person name="Gerber A.L."/>
            <person name="Martins V.P."/>
            <person name="Peconick L.D."/>
            <person name="Neto A.V."/>
            <person name="Chaucanez C.B."/>
            <person name="Silva P.A."/>
            <person name="Cunha O.L."/>
            <person name="de Oliveira F.F."/>
            <person name="dos Santos T.C."/>
            <person name="Barros A.L."/>
            <person name="Soares M.A."/>
            <person name="de Oliveira L.M."/>
            <person name="Marini M.M."/>
            <person name="Villalobos-Duno H."/>
            <person name="Cunha M.M."/>
            <person name="de Hoog S."/>
            <person name="da Silveira J.F."/>
            <person name="Henrissat B."/>
            <person name="Nino-Vega G.A."/>
            <person name="Cisalpino P.S."/>
            <person name="Mora-Montes H.M."/>
            <person name="Almeida S.R."/>
            <person name="Stajich J.E."/>
            <person name="Lopes-Bezerra L.M."/>
            <person name="Vasconcelos A.T."/>
            <person name="Felipe M.S."/>
        </authorList>
    </citation>
    <scope>NUCLEOTIDE SEQUENCE [LARGE SCALE GENOMIC DNA]</scope>
    <source>
        <strain evidence="1 2">1099-18</strain>
    </source>
</reference>
<dbReference type="EMBL" id="AXCR01000007">
    <property type="protein sequence ID" value="KJR84291.1"/>
    <property type="molecule type" value="Genomic_DNA"/>
</dbReference>
<dbReference type="OrthoDB" id="9970537at2759"/>
<protein>
    <recommendedName>
        <fullName evidence="3">ChrR-like cupin domain-containing protein</fullName>
    </recommendedName>
</protein>
<evidence type="ECO:0000313" key="2">
    <source>
        <dbReference type="Proteomes" id="UP000033710"/>
    </source>
</evidence>
<dbReference type="GeneID" id="27671837"/>
<dbReference type="InterPro" id="IPR014710">
    <property type="entry name" value="RmlC-like_jellyroll"/>
</dbReference>
<evidence type="ECO:0000313" key="1">
    <source>
        <dbReference type="EMBL" id="KJR84291.1"/>
    </source>
</evidence>
<comment type="caution">
    <text evidence="1">The sequence shown here is derived from an EMBL/GenBank/DDBJ whole genome shotgun (WGS) entry which is preliminary data.</text>
</comment>